<comment type="caution">
    <text evidence="5">The sequence shown here is derived from an EMBL/GenBank/DDBJ whole genome shotgun (WGS) entry which is preliminary data.</text>
</comment>
<dbReference type="Pfam" id="PF00497">
    <property type="entry name" value="SBP_bac_3"/>
    <property type="match status" value="1"/>
</dbReference>
<dbReference type="Gene3D" id="3.40.190.10">
    <property type="entry name" value="Periplasmic binding protein-like II"/>
    <property type="match status" value="2"/>
</dbReference>
<gene>
    <name evidence="5" type="ORF">SAMN05216577_1085</name>
</gene>
<accession>A0AAQ1HLF6</accession>
<dbReference type="RefSeq" id="WP_135499795.1">
    <property type="nucleotide sequence ID" value="NZ_CP101752.1"/>
</dbReference>
<keyword evidence="6" id="KW-1185">Reference proteome</keyword>
<dbReference type="InterPro" id="IPR001638">
    <property type="entry name" value="Solute-binding_3/MltF_N"/>
</dbReference>
<evidence type="ECO:0000313" key="6">
    <source>
        <dbReference type="Proteomes" id="UP000183385"/>
    </source>
</evidence>
<dbReference type="SMART" id="SM00062">
    <property type="entry name" value="PBPb"/>
    <property type="match status" value="1"/>
</dbReference>
<reference evidence="5 6" key="1">
    <citation type="submission" date="2016-10" db="EMBL/GenBank/DDBJ databases">
        <authorList>
            <person name="Varghese N."/>
            <person name="Submissions S."/>
        </authorList>
    </citation>
    <scope>NUCLEOTIDE SEQUENCE [LARGE SCALE GENOMIC DNA]</scope>
    <source>
        <strain evidence="5 6">LMG 18378</strain>
    </source>
</reference>
<dbReference type="PANTHER" id="PTHR35936:SF35">
    <property type="entry name" value="L-CYSTINE-BINDING PROTEIN TCYJ"/>
    <property type="match status" value="1"/>
</dbReference>
<protein>
    <submittedName>
        <fullName evidence="5">Polar amino acid transport system substrate-binding protein</fullName>
    </submittedName>
</protein>
<keyword evidence="2 3" id="KW-0732">Signal</keyword>
<name>A0AAQ1HLF6_9PSED</name>
<feature type="signal peptide" evidence="3">
    <location>
        <begin position="1"/>
        <end position="37"/>
    </location>
</feature>
<proteinExistence type="inferred from homology"/>
<feature type="chain" id="PRO_5042823311" evidence="3">
    <location>
        <begin position="38"/>
        <end position="268"/>
    </location>
</feature>
<evidence type="ECO:0000313" key="5">
    <source>
        <dbReference type="EMBL" id="SFC60773.1"/>
    </source>
</evidence>
<organism evidence="5 6">
    <name type="scientific">Pseudomonas citronellolis</name>
    <dbReference type="NCBI Taxonomy" id="53408"/>
    <lineage>
        <taxon>Bacteria</taxon>
        <taxon>Pseudomonadati</taxon>
        <taxon>Pseudomonadota</taxon>
        <taxon>Gammaproteobacteria</taxon>
        <taxon>Pseudomonadales</taxon>
        <taxon>Pseudomonadaceae</taxon>
        <taxon>Pseudomonas</taxon>
    </lineage>
</organism>
<feature type="domain" description="Solute-binding protein family 3/N-terminal" evidence="4">
    <location>
        <begin position="42"/>
        <end position="266"/>
    </location>
</feature>
<dbReference type="AlphaFoldDB" id="A0AAQ1HLF6"/>
<dbReference type="SUPFAM" id="SSF53850">
    <property type="entry name" value="Periplasmic binding protein-like II"/>
    <property type="match status" value="1"/>
</dbReference>
<evidence type="ECO:0000256" key="2">
    <source>
        <dbReference type="ARBA" id="ARBA00022729"/>
    </source>
</evidence>
<dbReference type="PANTHER" id="PTHR35936">
    <property type="entry name" value="MEMBRANE-BOUND LYTIC MUREIN TRANSGLYCOSYLASE F"/>
    <property type="match status" value="1"/>
</dbReference>
<sequence>MPCQPFARFAVSVVRAWRRCRLGGGLLLLALAASAGASEHAPLRVMTDYWPPFRIEGADGRITGLDMDLLAELEKRTGLRFEVHRAPWARGLAALQSGAADLMTGLARTPEREQYIDYLPQPYYACAPRLYASPQEAPRIARYDDLLGPTIGYVLESAYFEPFDSDKRLKKFGVNNETQLLQMLSLGRLQLVIGTDCQVDYELRDPQLARQIVRTRFQPDSRTELYLGFSHQRPLTAERQLIEGALRQMLDEGWVQRAAARYQRTDGQ</sequence>
<evidence type="ECO:0000259" key="4">
    <source>
        <dbReference type="SMART" id="SM00062"/>
    </source>
</evidence>
<evidence type="ECO:0000256" key="1">
    <source>
        <dbReference type="ARBA" id="ARBA00010333"/>
    </source>
</evidence>
<evidence type="ECO:0000256" key="3">
    <source>
        <dbReference type="SAM" id="SignalP"/>
    </source>
</evidence>
<dbReference type="Proteomes" id="UP000183385">
    <property type="component" value="Unassembled WGS sequence"/>
</dbReference>
<dbReference type="EMBL" id="FOLS01000008">
    <property type="protein sequence ID" value="SFC60773.1"/>
    <property type="molecule type" value="Genomic_DNA"/>
</dbReference>
<comment type="similarity">
    <text evidence="1">Belongs to the bacterial solute-binding protein 3 family.</text>
</comment>